<proteinExistence type="predicted"/>
<keyword evidence="4" id="KW-1185">Reference proteome</keyword>
<accession>A0A562PCC2</accession>
<comment type="caution">
    <text evidence="3">The sequence shown here is derived from an EMBL/GenBank/DDBJ whole genome shotgun (WGS) entry which is preliminary data.</text>
</comment>
<evidence type="ECO:0000256" key="1">
    <source>
        <dbReference type="PROSITE-ProRule" id="PRU00339"/>
    </source>
</evidence>
<dbReference type="PROSITE" id="PS51257">
    <property type="entry name" value="PROKAR_LIPOPROTEIN"/>
    <property type="match status" value="1"/>
</dbReference>
<feature type="repeat" description="TPR" evidence="1">
    <location>
        <begin position="138"/>
        <end position="171"/>
    </location>
</feature>
<protein>
    <submittedName>
        <fullName evidence="3">Flp pilus assembly protein TadD</fullName>
    </submittedName>
</protein>
<evidence type="ECO:0000256" key="2">
    <source>
        <dbReference type="SAM" id="SignalP"/>
    </source>
</evidence>
<dbReference type="EMBL" id="VLKT01000004">
    <property type="protein sequence ID" value="TWI41983.1"/>
    <property type="molecule type" value="Genomic_DNA"/>
</dbReference>
<reference evidence="3 4" key="1">
    <citation type="journal article" date="2015" name="Stand. Genomic Sci.">
        <title>Genomic Encyclopedia of Bacterial and Archaeal Type Strains, Phase III: the genomes of soil and plant-associated and newly described type strains.</title>
        <authorList>
            <person name="Whitman W.B."/>
            <person name="Woyke T."/>
            <person name="Klenk H.P."/>
            <person name="Zhou Y."/>
            <person name="Lilburn T.G."/>
            <person name="Beck B.J."/>
            <person name="De Vos P."/>
            <person name="Vandamme P."/>
            <person name="Eisen J.A."/>
            <person name="Garrity G."/>
            <person name="Hugenholtz P."/>
            <person name="Kyrpides N.C."/>
        </authorList>
    </citation>
    <scope>NUCLEOTIDE SEQUENCE [LARGE SCALE GENOMIC DNA]</scope>
    <source>
        <strain evidence="3 4">CGMCC 1.2546</strain>
    </source>
</reference>
<sequence length="266" mass="27441">MRMRIVFMAVVATVALSSCQTAKTEKDAEAQSASTQSDRLLKLAADIEARGESGTAIALYQRATAMPDAKPVAFVKAGEAYMRAGYPAEAQKAYRGALAKAPNDGPALLGLGSAMIDSGDVEAGIRALAQAAPIVNTSRAYNRLGVAQIFAGQVEEAQATLAHALTLEPGDLDIQTNMALAAALEGNSATALPLVQRVASAPGAQLHHKRNVVVVYGLLGQAEQVRAAPPTGLTTKEVNTLLANAKSIRGKATIKARAKALGSISA</sequence>
<keyword evidence="2" id="KW-0732">Signal</keyword>
<dbReference type="SMART" id="SM00028">
    <property type="entry name" value="TPR"/>
    <property type="match status" value="2"/>
</dbReference>
<dbReference type="PANTHER" id="PTHR44216">
    <property type="entry name" value="PROTEIN O-MANNOSYL-TRANSFERASE TMTC2"/>
    <property type="match status" value="1"/>
</dbReference>
<feature type="chain" id="PRO_5021835288" evidence="2">
    <location>
        <begin position="23"/>
        <end position="266"/>
    </location>
</feature>
<evidence type="ECO:0000313" key="3">
    <source>
        <dbReference type="EMBL" id="TWI41983.1"/>
    </source>
</evidence>
<feature type="signal peptide" evidence="2">
    <location>
        <begin position="1"/>
        <end position="22"/>
    </location>
</feature>
<evidence type="ECO:0000313" key="4">
    <source>
        <dbReference type="Proteomes" id="UP000317122"/>
    </source>
</evidence>
<dbReference type="Gene3D" id="1.25.40.10">
    <property type="entry name" value="Tetratricopeptide repeat domain"/>
    <property type="match status" value="1"/>
</dbReference>
<dbReference type="PANTHER" id="PTHR44216:SF3">
    <property type="entry name" value="PROTEIN O-MANNOSYL-TRANSFERASE TMTC2"/>
    <property type="match status" value="1"/>
</dbReference>
<dbReference type="Pfam" id="PF14559">
    <property type="entry name" value="TPR_19"/>
    <property type="match status" value="1"/>
</dbReference>
<dbReference type="InterPro" id="IPR011990">
    <property type="entry name" value="TPR-like_helical_dom_sf"/>
</dbReference>
<dbReference type="PROSITE" id="PS50005">
    <property type="entry name" value="TPR"/>
    <property type="match status" value="2"/>
</dbReference>
<dbReference type="GO" id="GO:0000030">
    <property type="term" value="F:mannosyltransferase activity"/>
    <property type="evidence" value="ECO:0007669"/>
    <property type="project" value="TreeGrafter"/>
</dbReference>
<dbReference type="OrthoDB" id="8112627at2"/>
<keyword evidence="1" id="KW-0802">TPR repeat</keyword>
<dbReference type="AlphaFoldDB" id="A0A562PCC2"/>
<gene>
    <name evidence="3" type="ORF">IQ26_00907</name>
</gene>
<feature type="repeat" description="TPR" evidence="1">
    <location>
        <begin position="71"/>
        <end position="104"/>
    </location>
</feature>
<dbReference type="GO" id="GO:0035269">
    <property type="term" value="P:protein O-linked glycosylation via mannose"/>
    <property type="evidence" value="ECO:0007669"/>
    <property type="project" value="TreeGrafter"/>
</dbReference>
<name>A0A562PCC2_9HYPH</name>
<dbReference type="Proteomes" id="UP000317122">
    <property type="component" value="Unassembled WGS sequence"/>
</dbReference>
<dbReference type="InterPro" id="IPR052384">
    <property type="entry name" value="TMTC_O-mannosyltransferase"/>
</dbReference>
<dbReference type="InterPro" id="IPR019734">
    <property type="entry name" value="TPR_rpt"/>
</dbReference>
<dbReference type="SUPFAM" id="SSF48452">
    <property type="entry name" value="TPR-like"/>
    <property type="match status" value="1"/>
</dbReference>
<organism evidence="3 4">
    <name type="scientific">Mesorhizobium tianshanense</name>
    <dbReference type="NCBI Taxonomy" id="39844"/>
    <lineage>
        <taxon>Bacteria</taxon>
        <taxon>Pseudomonadati</taxon>
        <taxon>Pseudomonadota</taxon>
        <taxon>Alphaproteobacteria</taxon>
        <taxon>Hyphomicrobiales</taxon>
        <taxon>Phyllobacteriaceae</taxon>
        <taxon>Mesorhizobium</taxon>
    </lineage>
</organism>